<dbReference type="Pfam" id="PF07963">
    <property type="entry name" value="N_methyl"/>
    <property type="match status" value="1"/>
</dbReference>
<evidence type="ECO:0000313" key="2">
    <source>
        <dbReference type="EMBL" id="MDQ0290818.1"/>
    </source>
</evidence>
<dbReference type="PANTHER" id="PTHR30093:SF2">
    <property type="entry name" value="TYPE II SECRETION SYSTEM PROTEIN H"/>
    <property type="match status" value="1"/>
</dbReference>
<proteinExistence type="predicted"/>
<accession>A0AAE4AQ78</accession>
<dbReference type="InterPro" id="IPR045584">
    <property type="entry name" value="Pilin-like"/>
</dbReference>
<protein>
    <submittedName>
        <fullName evidence="2">Prepilin-type N-terminal cleavage/methylation domain-containing protein/prepilin-type processing-associated H-X9-DG protein</fullName>
    </submittedName>
</protein>
<dbReference type="InterPro" id="IPR012902">
    <property type="entry name" value="N_methyl_site"/>
</dbReference>
<sequence length="228" mass="25265">MKKRLFTLIELLVVIAIIAILAAMLLPALAKARDKARQISCTSQLKQIGLAMGMYMDEFARAPYQQNSENGNHPSDTPGSLIYKLKDYVGDSKIWKCPTTVRVAGETATLIFNSYFFNGAVFQTAIAQSDVAFPSEMAFARDFSDQRNCACQRPNWNAAVTGDMLSSTGWYQILVDDSRFDRRHNNGGNFPYMDGHVGWLATAAVNCGTFGLTPTTNRLNTVNSTIRR</sequence>
<comment type="caution">
    <text evidence="2">The sequence shown here is derived from an EMBL/GenBank/DDBJ whole genome shotgun (WGS) entry which is preliminary data.</text>
</comment>
<dbReference type="AlphaFoldDB" id="A0AAE4AQ78"/>
<dbReference type="Proteomes" id="UP001238163">
    <property type="component" value="Unassembled WGS sequence"/>
</dbReference>
<feature type="domain" description="DUF1559" evidence="1">
    <location>
        <begin position="31"/>
        <end position="95"/>
    </location>
</feature>
<reference evidence="2" key="1">
    <citation type="submission" date="2023-07" db="EMBL/GenBank/DDBJ databases">
        <title>Genomic Encyclopedia of Type Strains, Phase IV (KMG-IV): sequencing the most valuable type-strain genomes for metagenomic binning, comparative biology and taxonomic classification.</title>
        <authorList>
            <person name="Goeker M."/>
        </authorList>
    </citation>
    <scope>NUCLEOTIDE SEQUENCE</scope>
    <source>
        <strain evidence="2">DSM 24202</strain>
    </source>
</reference>
<name>A0AAE4AQ78_9BACT</name>
<dbReference type="SUPFAM" id="SSF54523">
    <property type="entry name" value="Pili subunits"/>
    <property type="match status" value="1"/>
</dbReference>
<dbReference type="RefSeq" id="WP_307262745.1">
    <property type="nucleotide sequence ID" value="NZ_JAUSVL010000001.1"/>
</dbReference>
<keyword evidence="3" id="KW-1185">Reference proteome</keyword>
<dbReference type="NCBIfam" id="TIGR02532">
    <property type="entry name" value="IV_pilin_GFxxxE"/>
    <property type="match status" value="1"/>
</dbReference>
<dbReference type="Pfam" id="PF07596">
    <property type="entry name" value="SBP_bac_10"/>
    <property type="match status" value="1"/>
</dbReference>
<dbReference type="InterPro" id="IPR011453">
    <property type="entry name" value="DUF1559"/>
</dbReference>
<dbReference type="PANTHER" id="PTHR30093">
    <property type="entry name" value="GENERAL SECRETION PATHWAY PROTEIN G"/>
    <property type="match status" value="1"/>
</dbReference>
<organism evidence="2 3">
    <name type="scientific">Oligosphaera ethanolica</name>
    <dbReference type="NCBI Taxonomy" id="760260"/>
    <lineage>
        <taxon>Bacteria</taxon>
        <taxon>Pseudomonadati</taxon>
        <taxon>Lentisphaerota</taxon>
        <taxon>Oligosphaeria</taxon>
        <taxon>Oligosphaerales</taxon>
        <taxon>Oligosphaeraceae</taxon>
        <taxon>Oligosphaera</taxon>
    </lineage>
</organism>
<gene>
    <name evidence="2" type="ORF">J3R75_002925</name>
</gene>
<evidence type="ECO:0000313" key="3">
    <source>
        <dbReference type="Proteomes" id="UP001238163"/>
    </source>
</evidence>
<dbReference type="Gene3D" id="3.30.700.10">
    <property type="entry name" value="Glycoprotein, Type 4 Pilin"/>
    <property type="match status" value="1"/>
</dbReference>
<dbReference type="EMBL" id="JAUSVL010000001">
    <property type="protein sequence ID" value="MDQ0290818.1"/>
    <property type="molecule type" value="Genomic_DNA"/>
</dbReference>
<evidence type="ECO:0000259" key="1">
    <source>
        <dbReference type="Pfam" id="PF07596"/>
    </source>
</evidence>